<reference evidence="4" key="1">
    <citation type="journal article" date="2019" name="Nat. Commun.">
        <title>Expansion of phycobilisome linker gene families in mesophilic red algae.</title>
        <authorList>
            <person name="Lee J."/>
            <person name="Kim D."/>
            <person name="Bhattacharya D."/>
            <person name="Yoon H.S."/>
        </authorList>
    </citation>
    <scope>NUCLEOTIDE SEQUENCE [LARGE SCALE GENOMIC DNA]</scope>
    <source>
        <strain evidence="4">CCMP 1328</strain>
    </source>
</reference>
<proteinExistence type="predicted"/>
<dbReference type="PROSITE" id="PS50191">
    <property type="entry name" value="CRAL_TRIO"/>
    <property type="match status" value="1"/>
</dbReference>
<organism evidence="3 4">
    <name type="scientific">Porphyridium purpureum</name>
    <name type="common">Red alga</name>
    <name type="synonym">Porphyridium cruentum</name>
    <dbReference type="NCBI Taxonomy" id="35688"/>
    <lineage>
        <taxon>Eukaryota</taxon>
        <taxon>Rhodophyta</taxon>
        <taxon>Bangiophyceae</taxon>
        <taxon>Porphyridiales</taxon>
        <taxon>Porphyridiaceae</taxon>
        <taxon>Porphyridium</taxon>
    </lineage>
</organism>
<dbReference type="Proteomes" id="UP000324585">
    <property type="component" value="Unassembled WGS sequence"/>
</dbReference>
<dbReference type="Pfam" id="PF03765">
    <property type="entry name" value="CRAL_TRIO_N"/>
    <property type="match status" value="1"/>
</dbReference>
<accession>A0A5J4YXA7</accession>
<dbReference type="PANTHER" id="PTHR45824:SF29">
    <property type="entry name" value="GH16843P"/>
    <property type="match status" value="1"/>
</dbReference>
<dbReference type="InterPro" id="IPR011074">
    <property type="entry name" value="CRAL/TRIO_N_dom"/>
</dbReference>
<dbReference type="SUPFAM" id="SSF46938">
    <property type="entry name" value="CRAL/TRIO N-terminal domain"/>
    <property type="match status" value="1"/>
</dbReference>
<dbReference type="EMBL" id="VRMN01000003">
    <property type="protein sequence ID" value="KAA8495304.1"/>
    <property type="molecule type" value="Genomic_DNA"/>
</dbReference>
<dbReference type="PANTHER" id="PTHR45824">
    <property type="entry name" value="GH16843P"/>
    <property type="match status" value="1"/>
</dbReference>
<feature type="domain" description="CRAL-TRIO" evidence="2">
    <location>
        <begin position="152"/>
        <end position="297"/>
    </location>
</feature>
<evidence type="ECO:0000259" key="2">
    <source>
        <dbReference type="PROSITE" id="PS50191"/>
    </source>
</evidence>
<dbReference type="InterPro" id="IPR001251">
    <property type="entry name" value="CRAL-TRIO_dom"/>
</dbReference>
<dbReference type="AlphaFoldDB" id="A0A5J4YXA7"/>
<dbReference type="SMART" id="SM00516">
    <property type="entry name" value="SEC14"/>
    <property type="match status" value="1"/>
</dbReference>
<dbReference type="OrthoDB" id="75724at2759"/>
<evidence type="ECO:0000256" key="1">
    <source>
        <dbReference type="SAM" id="MobiDB-lite"/>
    </source>
</evidence>
<dbReference type="GO" id="GO:0008526">
    <property type="term" value="F:phosphatidylinositol transfer activity"/>
    <property type="evidence" value="ECO:0007669"/>
    <property type="project" value="TreeGrafter"/>
</dbReference>
<protein>
    <submittedName>
        <fullName evidence="3">Random slug protein 5</fullName>
    </submittedName>
</protein>
<feature type="compositionally biased region" description="Polar residues" evidence="1">
    <location>
        <begin position="62"/>
        <end position="75"/>
    </location>
</feature>
<dbReference type="OMA" id="ACLCRYL"/>
<evidence type="ECO:0000313" key="4">
    <source>
        <dbReference type="Proteomes" id="UP000324585"/>
    </source>
</evidence>
<keyword evidence="4" id="KW-1185">Reference proteome</keyword>
<dbReference type="SMART" id="SM01100">
    <property type="entry name" value="CRAL_TRIO_N"/>
    <property type="match status" value="1"/>
</dbReference>
<dbReference type="InterPro" id="IPR036865">
    <property type="entry name" value="CRAL-TRIO_dom_sf"/>
</dbReference>
<name>A0A5J4YXA7_PORPP</name>
<dbReference type="CDD" id="cd00170">
    <property type="entry name" value="SEC14"/>
    <property type="match status" value="1"/>
</dbReference>
<feature type="region of interest" description="Disordered" evidence="1">
    <location>
        <begin position="62"/>
        <end position="85"/>
    </location>
</feature>
<sequence>MSVSETELKLVAQLRDRIMQSFECSPDGTILCERQVKCDGQKLSKNKSLFASLGLVRTSSGTAPATTCASASENGGQVAGEGSGRMDGEQAAALESFLSDATYVRFLRARDLDLDKAENMLRTSIDWRLEKRPERWRCEVCRENPRGHALRVLGRVGERHEPVFYSQFTDVENRSPEDNERHFVWMMEHCFQESRTEPNPHSFIWVCDFEGFGVADLNPRNAQRTVMTFLDNYPERLRQAILISPPRLFFHLWKLVAPWLDERTRSKITMISASEAAEILKPLLGEECYAAVCSEMQLFRATDEASAPAPNVSIASSANWWERTHATCPSQTTM</sequence>
<dbReference type="InterPro" id="IPR052578">
    <property type="entry name" value="PI_Transfer_CRAL-TRIO"/>
</dbReference>
<dbReference type="InterPro" id="IPR036273">
    <property type="entry name" value="CRAL/TRIO_N_dom_sf"/>
</dbReference>
<gene>
    <name evidence="3" type="ORF">FVE85_1459</name>
</gene>
<comment type="caution">
    <text evidence="3">The sequence shown here is derived from an EMBL/GenBank/DDBJ whole genome shotgun (WGS) entry which is preliminary data.</text>
</comment>
<dbReference type="Gene3D" id="3.40.525.10">
    <property type="entry name" value="CRAL-TRIO lipid binding domain"/>
    <property type="match status" value="1"/>
</dbReference>
<dbReference type="Pfam" id="PF00650">
    <property type="entry name" value="CRAL_TRIO"/>
    <property type="match status" value="1"/>
</dbReference>
<dbReference type="SUPFAM" id="SSF52087">
    <property type="entry name" value="CRAL/TRIO domain"/>
    <property type="match status" value="1"/>
</dbReference>
<evidence type="ECO:0000313" key="3">
    <source>
        <dbReference type="EMBL" id="KAA8495304.1"/>
    </source>
</evidence>